<organism evidence="2 3">
    <name type="scientific">Triplophysa tibetana</name>
    <dbReference type="NCBI Taxonomy" id="1572043"/>
    <lineage>
        <taxon>Eukaryota</taxon>
        <taxon>Metazoa</taxon>
        <taxon>Chordata</taxon>
        <taxon>Craniata</taxon>
        <taxon>Vertebrata</taxon>
        <taxon>Euteleostomi</taxon>
        <taxon>Actinopterygii</taxon>
        <taxon>Neopterygii</taxon>
        <taxon>Teleostei</taxon>
        <taxon>Ostariophysi</taxon>
        <taxon>Cypriniformes</taxon>
        <taxon>Nemacheilidae</taxon>
        <taxon>Triplophysa</taxon>
    </lineage>
</organism>
<protein>
    <submittedName>
        <fullName evidence="2">Uncharacterized protein</fullName>
    </submittedName>
</protein>
<reference evidence="2 3" key="1">
    <citation type="journal article" date="2019" name="Mol. Ecol. Resour.">
        <title>Chromosome-level genome assembly of Triplophysa tibetana, a fish adapted to the harsh high-altitude environment of the Tibetan Plateau.</title>
        <authorList>
            <person name="Yang X."/>
            <person name="Liu H."/>
            <person name="Ma Z."/>
            <person name="Zou Y."/>
            <person name="Zou M."/>
            <person name="Mao Y."/>
            <person name="Li X."/>
            <person name="Wang H."/>
            <person name="Chen T."/>
            <person name="Wang W."/>
            <person name="Yang R."/>
        </authorList>
    </citation>
    <scope>NUCLEOTIDE SEQUENCE [LARGE SCALE GENOMIC DNA]</scope>
    <source>
        <strain evidence="2">TTIB1903HZAU</strain>
        <tissue evidence="2">Muscle</tissue>
    </source>
</reference>
<dbReference type="AlphaFoldDB" id="A0A5A9NQR3"/>
<proteinExistence type="predicted"/>
<evidence type="ECO:0000313" key="3">
    <source>
        <dbReference type="Proteomes" id="UP000324632"/>
    </source>
</evidence>
<dbReference type="EMBL" id="SOYY01000015">
    <property type="protein sequence ID" value="KAA0711321.1"/>
    <property type="molecule type" value="Genomic_DNA"/>
</dbReference>
<feature type="region of interest" description="Disordered" evidence="1">
    <location>
        <begin position="100"/>
        <end position="120"/>
    </location>
</feature>
<keyword evidence="3" id="KW-1185">Reference proteome</keyword>
<feature type="region of interest" description="Disordered" evidence="1">
    <location>
        <begin position="1"/>
        <end position="20"/>
    </location>
</feature>
<feature type="compositionally biased region" description="Basic and acidic residues" evidence="1">
    <location>
        <begin position="104"/>
        <end position="120"/>
    </location>
</feature>
<gene>
    <name evidence="2" type="ORF">E1301_Tti011117</name>
</gene>
<accession>A0A5A9NQR3</accession>
<name>A0A5A9NQR3_9TELE</name>
<evidence type="ECO:0000313" key="2">
    <source>
        <dbReference type="EMBL" id="KAA0711321.1"/>
    </source>
</evidence>
<sequence>MRPSISKAHRRIEKRERERRQFTKAALKDQHHFKEALAECGATYANVNIAAATDGVYDNDHHQPHLNACQDDTCLLNDEKQVSTAALTLLHHGFVSSLHPKHHFAPDRQSEAIEERLAPE</sequence>
<evidence type="ECO:0000256" key="1">
    <source>
        <dbReference type="SAM" id="MobiDB-lite"/>
    </source>
</evidence>
<dbReference type="Proteomes" id="UP000324632">
    <property type="component" value="Chromosome 15"/>
</dbReference>
<comment type="caution">
    <text evidence="2">The sequence shown here is derived from an EMBL/GenBank/DDBJ whole genome shotgun (WGS) entry which is preliminary data.</text>
</comment>